<organism evidence="3 4">
    <name type="scientific">Truncatella angustata</name>
    <dbReference type="NCBI Taxonomy" id="152316"/>
    <lineage>
        <taxon>Eukaryota</taxon>
        <taxon>Fungi</taxon>
        <taxon>Dikarya</taxon>
        <taxon>Ascomycota</taxon>
        <taxon>Pezizomycotina</taxon>
        <taxon>Sordariomycetes</taxon>
        <taxon>Xylariomycetidae</taxon>
        <taxon>Amphisphaeriales</taxon>
        <taxon>Sporocadaceae</taxon>
        <taxon>Truncatella</taxon>
    </lineage>
</organism>
<comment type="caution">
    <text evidence="3">The sequence shown here is derived from an EMBL/GenBank/DDBJ whole genome shotgun (WGS) entry which is preliminary data.</text>
</comment>
<reference evidence="3" key="1">
    <citation type="journal article" date="2021" name="Nat. Commun.">
        <title>Genetic determinants of endophytism in the Arabidopsis root mycobiome.</title>
        <authorList>
            <person name="Mesny F."/>
            <person name="Miyauchi S."/>
            <person name="Thiergart T."/>
            <person name="Pickel B."/>
            <person name="Atanasova L."/>
            <person name="Karlsson M."/>
            <person name="Huettel B."/>
            <person name="Barry K.W."/>
            <person name="Haridas S."/>
            <person name="Chen C."/>
            <person name="Bauer D."/>
            <person name="Andreopoulos W."/>
            <person name="Pangilinan J."/>
            <person name="LaButti K."/>
            <person name="Riley R."/>
            <person name="Lipzen A."/>
            <person name="Clum A."/>
            <person name="Drula E."/>
            <person name="Henrissat B."/>
            <person name="Kohler A."/>
            <person name="Grigoriev I.V."/>
            <person name="Martin F.M."/>
            <person name="Hacquard S."/>
        </authorList>
    </citation>
    <scope>NUCLEOTIDE SEQUENCE</scope>
    <source>
        <strain evidence="3">MPI-SDFR-AT-0073</strain>
    </source>
</reference>
<sequence>MPMHSSALALGALVTRTAASERREPGSSRGSMQRGAEQQQQQPQTKLALQHPWRAPFCHGRTEYSRIIWRFRGPNQTRPLFTLVPRVVKVNDISNPLDTRKPTTTTRPI</sequence>
<dbReference type="EMBL" id="JAGPXC010000001">
    <property type="protein sequence ID" value="KAH6659692.1"/>
    <property type="molecule type" value="Genomic_DNA"/>
</dbReference>
<feature type="signal peptide" evidence="2">
    <location>
        <begin position="1"/>
        <end position="19"/>
    </location>
</feature>
<gene>
    <name evidence="3" type="ORF">BKA67DRAFT_652916</name>
</gene>
<feature type="chain" id="PRO_5040398192" description="Secreted protein" evidence="2">
    <location>
        <begin position="20"/>
        <end position="109"/>
    </location>
</feature>
<evidence type="ECO:0000313" key="4">
    <source>
        <dbReference type="Proteomes" id="UP000758603"/>
    </source>
</evidence>
<dbReference type="RefSeq" id="XP_045963823.1">
    <property type="nucleotide sequence ID" value="XM_046106255.1"/>
</dbReference>
<evidence type="ECO:0000256" key="1">
    <source>
        <dbReference type="SAM" id="MobiDB-lite"/>
    </source>
</evidence>
<evidence type="ECO:0000256" key="2">
    <source>
        <dbReference type="SAM" id="SignalP"/>
    </source>
</evidence>
<feature type="region of interest" description="Disordered" evidence="1">
    <location>
        <begin position="1"/>
        <end position="51"/>
    </location>
</feature>
<keyword evidence="4" id="KW-1185">Reference proteome</keyword>
<protein>
    <recommendedName>
        <fullName evidence="5">Secreted protein</fullName>
    </recommendedName>
</protein>
<evidence type="ECO:0008006" key="5">
    <source>
        <dbReference type="Google" id="ProtNLM"/>
    </source>
</evidence>
<proteinExistence type="predicted"/>
<name>A0A9P8UWV1_9PEZI</name>
<accession>A0A9P8UWV1</accession>
<evidence type="ECO:0000313" key="3">
    <source>
        <dbReference type="EMBL" id="KAH6659692.1"/>
    </source>
</evidence>
<dbReference type="GeneID" id="70135146"/>
<dbReference type="AlphaFoldDB" id="A0A9P8UWV1"/>
<keyword evidence="2" id="KW-0732">Signal</keyword>
<dbReference type="Proteomes" id="UP000758603">
    <property type="component" value="Unassembled WGS sequence"/>
</dbReference>